<proteinExistence type="inferred from homology"/>
<evidence type="ECO:0000313" key="5">
    <source>
        <dbReference type="Proteomes" id="UP001152561"/>
    </source>
</evidence>
<dbReference type="HAMAP" id="MF_01369_A">
    <property type="entry name" value="Ribosomal_uL23_A"/>
    <property type="match status" value="1"/>
</dbReference>
<dbReference type="InterPro" id="IPR012677">
    <property type="entry name" value="Nucleotide-bd_a/b_plait_sf"/>
</dbReference>
<dbReference type="GO" id="GO:0003729">
    <property type="term" value="F:mRNA binding"/>
    <property type="evidence" value="ECO:0007669"/>
    <property type="project" value="UniProtKB-ARBA"/>
</dbReference>
<dbReference type="GO" id="GO:0005840">
    <property type="term" value="C:ribosome"/>
    <property type="evidence" value="ECO:0007669"/>
    <property type="project" value="UniProtKB-KW"/>
</dbReference>
<gene>
    <name evidence="4" type="ORF">K7X08_019576</name>
</gene>
<comment type="caution">
    <text evidence="4">The sequence shown here is derived from an EMBL/GenBank/DDBJ whole genome shotgun (WGS) entry which is preliminary data.</text>
</comment>
<dbReference type="InterPro" id="IPR013025">
    <property type="entry name" value="Ribosomal_uL23-like"/>
</dbReference>
<dbReference type="PANTHER" id="PTHR11620">
    <property type="entry name" value="60S RIBOSOMAL PROTEIN L23A"/>
    <property type="match status" value="1"/>
</dbReference>
<dbReference type="GO" id="GO:0003735">
    <property type="term" value="F:structural constituent of ribosome"/>
    <property type="evidence" value="ECO:0007669"/>
    <property type="project" value="InterPro"/>
</dbReference>
<keyword evidence="5" id="KW-1185">Reference proteome</keyword>
<evidence type="ECO:0000313" key="4">
    <source>
        <dbReference type="EMBL" id="KAJ8567368.1"/>
    </source>
</evidence>
<evidence type="ECO:0008006" key="6">
    <source>
        <dbReference type="Google" id="ProtNLM"/>
    </source>
</evidence>
<accession>A0A9Q1MS60</accession>
<dbReference type="Gene3D" id="3.30.70.330">
    <property type="match status" value="1"/>
</dbReference>
<dbReference type="GO" id="GO:1990904">
    <property type="term" value="C:ribonucleoprotein complex"/>
    <property type="evidence" value="ECO:0007669"/>
    <property type="project" value="UniProtKB-KW"/>
</dbReference>
<keyword evidence="2" id="KW-0689">Ribosomal protein</keyword>
<dbReference type="OrthoDB" id="1267328at2759"/>
<evidence type="ECO:0000256" key="1">
    <source>
        <dbReference type="ARBA" id="ARBA00006700"/>
    </source>
</evidence>
<name>A0A9Q1MS60_9SOLA</name>
<dbReference type="EMBL" id="JAJAGQ010000003">
    <property type="protein sequence ID" value="KAJ8567368.1"/>
    <property type="molecule type" value="Genomic_DNA"/>
</dbReference>
<dbReference type="SUPFAM" id="SSF54189">
    <property type="entry name" value="Ribosomal proteins S24e, L23 and L15e"/>
    <property type="match status" value="1"/>
</dbReference>
<comment type="similarity">
    <text evidence="1">Belongs to the universal ribosomal protein uL23 family.</text>
</comment>
<sequence length="349" mass="39084">MSRRIVDSQGSTIAFSWEDSPGVSKYFMHQKYSSSNYHFNGEKIPPPPCAAFRPPIIGKSSSMRTSPRDDPFIAALIECTKSTVRNNNGSSKGSKKSSYLCMFSCKQSSNEVKVGNLLVVPPKSNGCCNSISGGGSCCSSRARIKLSRHESQGPRFLSPLFPFKSRLLLQSSALFSEILTSFSARGSQFPPRFLRPVSCEVGHHKEGDAKKQRLEYAIKVKTDESTNRHVLDIQSSDSSGRKKIMRMERNRKCLNNNASQRNRIEYYQVIQYPLKTESTIGNILRHNTLVFVVHKDADKKIIRDAVKKLFKIEMKKINTSIMPDGTKKAYVVLIPNHSAIDVAKKIKAI</sequence>
<protein>
    <recommendedName>
        <fullName evidence="6">60S ribosomal protein L23a</fullName>
    </recommendedName>
</protein>
<keyword evidence="3" id="KW-0687">Ribonucleoprotein</keyword>
<organism evidence="4 5">
    <name type="scientific">Anisodus acutangulus</name>
    <dbReference type="NCBI Taxonomy" id="402998"/>
    <lineage>
        <taxon>Eukaryota</taxon>
        <taxon>Viridiplantae</taxon>
        <taxon>Streptophyta</taxon>
        <taxon>Embryophyta</taxon>
        <taxon>Tracheophyta</taxon>
        <taxon>Spermatophyta</taxon>
        <taxon>Magnoliopsida</taxon>
        <taxon>eudicotyledons</taxon>
        <taxon>Gunneridae</taxon>
        <taxon>Pentapetalae</taxon>
        <taxon>asterids</taxon>
        <taxon>lamiids</taxon>
        <taxon>Solanales</taxon>
        <taxon>Solanaceae</taxon>
        <taxon>Solanoideae</taxon>
        <taxon>Hyoscyameae</taxon>
        <taxon>Anisodus</taxon>
    </lineage>
</organism>
<reference evidence="5" key="1">
    <citation type="journal article" date="2023" name="Proc. Natl. Acad. Sci. U.S.A.">
        <title>Genomic and structural basis for evolution of tropane alkaloid biosynthesis.</title>
        <authorList>
            <person name="Wanga Y.-J."/>
            <person name="Taina T."/>
            <person name="Yua J.-Y."/>
            <person name="Lia J."/>
            <person name="Xua B."/>
            <person name="Chenc J."/>
            <person name="D'Auriad J.C."/>
            <person name="Huanga J.-P."/>
            <person name="Huanga S.-X."/>
        </authorList>
    </citation>
    <scope>NUCLEOTIDE SEQUENCE [LARGE SCALE GENOMIC DNA]</scope>
    <source>
        <strain evidence="5">cv. KIB-2019</strain>
    </source>
</reference>
<dbReference type="InterPro" id="IPR012678">
    <property type="entry name" value="Ribosomal_uL23/eL15/eS24_sf"/>
</dbReference>
<evidence type="ECO:0000256" key="3">
    <source>
        <dbReference type="ARBA" id="ARBA00023274"/>
    </source>
</evidence>
<dbReference type="Pfam" id="PF00276">
    <property type="entry name" value="Ribosomal_L23"/>
    <property type="match status" value="1"/>
</dbReference>
<dbReference type="GO" id="GO:0006412">
    <property type="term" value="P:translation"/>
    <property type="evidence" value="ECO:0007669"/>
    <property type="project" value="InterPro"/>
</dbReference>
<dbReference type="AlphaFoldDB" id="A0A9Q1MS60"/>
<dbReference type="Proteomes" id="UP001152561">
    <property type="component" value="Unassembled WGS sequence"/>
</dbReference>
<evidence type="ECO:0000256" key="2">
    <source>
        <dbReference type="ARBA" id="ARBA00022980"/>
    </source>
</evidence>